<evidence type="ECO:0000313" key="1">
    <source>
        <dbReference type="EMBL" id="GLQ18857.1"/>
    </source>
</evidence>
<proteinExistence type="predicted"/>
<protein>
    <recommendedName>
        <fullName evidence="3">ATPase</fullName>
    </recommendedName>
</protein>
<name>A0ABQ5UW00_9HYPH</name>
<dbReference type="Proteomes" id="UP001161405">
    <property type="component" value="Unassembled WGS sequence"/>
</dbReference>
<comment type="caution">
    <text evidence="1">The sequence shown here is derived from an EMBL/GenBank/DDBJ whole genome shotgun (WGS) entry which is preliminary data.</text>
</comment>
<organism evidence="1 2">
    <name type="scientific">Maritalea porphyrae</name>
    <dbReference type="NCBI Taxonomy" id="880732"/>
    <lineage>
        <taxon>Bacteria</taxon>
        <taxon>Pseudomonadati</taxon>
        <taxon>Pseudomonadota</taxon>
        <taxon>Alphaproteobacteria</taxon>
        <taxon>Hyphomicrobiales</taxon>
        <taxon>Devosiaceae</taxon>
        <taxon>Maritalea</taxon>
    </lineage>
</organism>
<dbReference type="RefSeq" id="WP_284365953.1">
    <property type="nucleotide sequence ID" value="NZ_BSNI01000002.1"/>
</dbReference>
<keyword evidence="2" id="KW-1185">Reference proteome</keyword>
<reference evidence="1" key="2">
    <citation type="submission" date="2023-01" db="EMBL/GenBank/DDBJ databases">
        <title>Draft genome sequence of Maritalea porphyrae strain NBRC 107169.</title>
        <authorList>
            <person name="Sun Q."/>
            <person name="Mori K."/>
        </authorList>
    </citation>
    <scope>NUCLEOTIDE SEQUENCE</scope>
    <source>
        <strain evidence="1">NBRC 107169</strain>
    </source>
</reference>
<accession>A0ABQ5UW00</accession>
<evidence type="ECO:0000313" key="2">
    <source>
        <dbReference type="Proteomes" id="UP001161405"/>
    </source>
</evidence>
<dbReference type="EMBL" id="BSNI01000002">
    <property type="protein sequence ID" value="GLQ18857.1"/>
    <property type="molecule type" value="Genomic_DNA"/>
</dbReference>
<sequence length="289" mass="32877">MLFASAKDYKESPRKAVTAFGMSGVGKTMVATHLRRSGWFHYSVDYRIGTRYMGEHIVDNFKRRAMRDPFLAGLLKSDSIYIGSNITFHNLSPLSTYLGQPGNPEKDGLAFAEFQRRQAQHRVAEISALQDTGYFIKRAHEIYGYDHFIADTSGSFCEVIDPNDANDPALKAVTEHTALLYIRGTQEDEQRLISNFVKAPKPMYYSPDMLESAWGRYKAEKNISNDTDVDPDDFAVWGFAALVRHRLPIYQAIADKHGYVVEARDYETIRDDKDFDAMMMMAVARRLNG</sequence>
<gene>
    <name evidence="1" type="ORF">GCM10007879_31060</name>
</gene>
<evidence type="ECO:0008006" key="3">
    <source>
        <dbReference type="Google" id="ProtNLM"/>
    </source>
</evidence>
<reference evidence="1" key="1">
    <citation type="journal article" date="2014" name="Int. J. Syst. Evol. Microbiol.">
        <title>Complete genome of a new Firmicutes species belonging to the dominant human colonic microbiota ('Ruminococcus bicirculans') reveals two chromosomes and a selective capacity to utilize plant glucans.</title>
        <authorList>
            <consortium name="NISC Comparative Sequencing Program"/>
            <person name="Wegmann U."/>
            <person name="Louis P."/>
            <person name="Goesmann A."/>
            <person name="Henrissat B."/>
            <person name="Duncan S.H."/>
            <person name="Flint H.J."/>
        </authorList>
    </citation>
    <scope>NUCLEOTIDE SEQUENCE</scope>
    <source>
        <strain evidence="1">NBRC 107169</strain>
    </source>
</reference>